<organism evidence="1">
    <name type="scientific">mine drainage metagenome</name>
    <dbReference type="NCBI Taxonomy" id="410659"/>
    <lineage>
        <taxon>unclassified sequences</taxon>
        <taxon>metagenomes</taxon>
        <taxon>ecological metagenomes</taxon>
    </lineage>
</organism>
<accession>A0A1J5PVJ0</accession>
<dbReference type="AlphaFoldDB" id="A0A1J5PVJ0"/>
<dbReference type="EMBL" id="MLJW01004801">
    <property type="protein sequence ID" value="OIQ69307.1"/>
    <property type="molecule type" value="Genomic_DNA"/>
</dbReference>
<comment type="caution">
    <text evidence="1">The sequence shown here is derived from an EMBL/GenBank/DDBJ whole genome shotgun (WGS) entry which is preliminary data.</text>
</comment>
<evidence type="ECO:0000313" key="1">
    <source>
        <dbReference type="EMBL" id="OIQ69307.1"/>
    </source>
</evidence>
<reference evidence="1" key="1">
    <citation type="submission" date="2016-10" db="EMBL/GenBank/DDBJ databases">
        <title>Sequence of Gallionella enrichment culture.</title>
        <authorList>
            <person name="Poehlein A."/>
            <person name="Muehling M."/>
            <person name="Daniel R."/>
        </authorList>
    </citation>
    <scope>NUCLEOTIDE SEQUENCE</scope>
</reference>
<protein>
    <submittedName>
        <fullName evidence="1">Uncharacterized protein</fullName>
    </submittedName>
</protein>
<sequence length="127" mass="13520">MFDFFLMQGPPAHRGHNQAPRDGVSDLLDRCLLAKRHACIGAADAVELNDLLPPLLLEGGHRFGDGFCAALDFQHVAGRSTDLSQCVGIDPNDAASHIIAPGFDDRQAQLVAILCCFVGHGLSTSGR</sequence>
<name>A0A1J5PVJ0_9ZZZZ</name>
<proteinExistence type="predicted"/>
<gene>
    <name evidence="1" type="ORF">GALL_490920</name>
</gene>